<organism evidence="2">
    <name type="scientific">Arthroderma gypseum (strain ATCC MYA-4604 / CBS 118893)</name>
    <name type="common">Microsporum gypseum</name>
    <dbReference type="NCBI Taxonomy" id="535722"/>
    <lineage>
        <taxon>Eukaryota</taxon>
        <taxon>Fungi</taxon>
        <taxon>Dikarya</taxon>
        <taxon>Ascomycota</taxon>
        <taxon>Pezizomycotina</taxon>
        <taxon>Eurotiomycetes</taxon>
        <taxon>Eurotiomycetidae</taxon>
        <taxon>Onygenales</taxon>
        <taxon>Arthrodermataceae</taxon>
        <taxon>Nannizzia</taxon>
    </lineage>
</organism>
<reference evidence="2" key="1">
    <citation type="journal article" date="2012" name="MBio">
        <title>Comparative genome analysis of Trichophyton rubrum and related dermatophytes reveals candidate genes involved in infection.</title>
        <authorList>
            <person name="Martinez D.A."/>
            <person name="Oliver B.G."/>
            <person name="Graeser Y."/>
            <person name="Goldberg J.M."/>
            <person name="Li W."/>
            <person name="Martinez-Rossi N.M."/>
            <person name="Monod M."/>
            <person name="Shelest E."/>
            <person name="Barton R.C."/>
            <person name="Birch E."/>
            <person name="Brakhage A.A."/>
            <person name="Chen Z."/>
            <person name="Gurr S.J."/>
            <person name="Heiman D."/>
            <person name="Heitman J."/>
            <person name="Kosti I."/>
            <person name="Rossi A."/>
            <person name="Saif S."/>
            <person name="Samalova M."/>
            <person name="Saunders C.W."/>
            <person name="Shea T."/>
            <person name="Summerbell R.C."/>
            <person name="Xu J."/>
            <person name="Young S."/>
            <person name="Zeng Q."/>
            <person name="Birren B.W."/>
            <person name="Cuomo C.A."/>
            <person name="White T.C."/>
        </authorList>
    </citation>
    <scope>NUCLEOTIDE SEQUENCE [LARGE SCALE GENOMIC DNA]</scope>
    <source>
        <strain evidence="2">ATCC MYA-4604 / CBS 118893</strain>
    </source>
</reference>
<dbReference type="EMBL" id="DS989822">
    <property type="protein sequence ID" value="EFQ97594.1"/>
    <property type="molecule type" value="Genomic_DNA"/>
</dbReference>
<dbReference type="InterPro" id="IPR024222">
    <property type="entry name" value="Ten1_fungal"/>
</dbReference>
<dbReference type="HOGENOM" id="CLU_102601_1_0_1"/>
<dbReference type="Proteomes" id="UP000002669">
    <property type="component" value="Unassembled WGS sequence"/>
</dbReference>
<evidence type="ECO:0000313" key="2">
    <source>
        <dbReference type="Proteomes" id="UP000002669"/>
    </source>
</evidence>
<dbReference type="InParanoid" id="E5R0T8"/>
<dbReference type="GO" id="GO:1990879">
    <property type="term" value="C:CST complex"/>
    <property type="evidence" value="ECO:0007669"/>
    <property type="project" value="InterPro"/>
</dbReference>
<proteinExistence type="predicted"/>
<dbReference type="OrthoDB" id="5275361at2759"/>
<dbReference type="GeneID" id="10031865"/>
<dbReference type="VEuPathDB" id="FungiDB:MGYG_00633"/>
<dbReference type="eggNOG" id="ENOG502SESG">
    <property type="taxonomic scope" value="Eukaryota"/>
</dbReference>
<dbReference type="OMA" id="GCVTHYT"/>
<keyword evidence="2" id="KW-1185">Reference proteome</keyword>
<protein>
    <recommendedName>
        <fullName evidence="3">CST complex subunit Ten1</fullName>
    </recommendedName>
</protein>
<dbReference type="InterPro" id="IPR012340">
    <property type="entry name" value="NA-bd_OB-fold"/>
</dbReference>
<dbReference type="Pfam" id="PF12658">
    <property type="entry name" value="Ten1"/>
    <property type="match status" value="1"/>
</dbReference>
<dbReference type="AlphaFoldDB" id="E5R0T8"/>
<dbReference type="Gene3D" id="2.40.50.140">
    <property type="entry name" value="Nucleic acid-binding proteins"/>
    <property type="match status" value="1"/>
</dbReference>
<dbReference type="GO" id="GO:0016233">
    <property type="term" value="P:telomere capping"/>
    <property type="evidence" value="ECO:0007669"/>
    <property type="project" value="InterPro"/>
</dbReference>
<name>E5R0T8_ARTGP</name>
<evidence type="ECO:0000313" key="1">
    <source>
        <dbReference type="EMBL" id="EFQ97594.1"/>
    </source>
</evidence>
<dbReference type="GO" id="GO:0043047">
    <property type="term" value="F:single-stranded telomeric DNA binding"/>
    <property type="evidence" value="ECO:0007669"/>
    <property type="project" value="InterPro"/>
</dbReference>
<dbReference type="RefSeq" id="XP_003176546.1">
    <property type="nucleotide sequence ID" value="XM_003176498.1"/>
</dbReference>
<evidence type="ECO:0008006" key="3">
    <source>
        <dbReference type="Google" id="ProtNLM"/>
    </source>
</evidence>
<accession>E5R0T8</accession>
<gene>
    <name evidence="1" type="ORF">MGYG_00633</name>
</gene>
<sequence>MDQVVSGPAPTKLVFLSQILTYPVGSKIRFLGCVSRYNTASGRLTLHHNYNYNQNVNKRNSQVSKVEVDINLLLGDISYTSLQIGVWLNIFGYIREEVPDDRCGVNWSESSRRNNEKSEHILTDRPVYVQAVTVLPAGPVRIGEYENILRDMQQVERRVYDD</sequence>